<reference evidence="3" key="1">
    <citation type="journal article" date="2019" name="Int. J. Syst. Evol. Microbiol.">
        <title>The Global Catalogue of Microorganisms (GCM) 10K type strain sequencing project: providing services to taxonomists for standard genome sequencing and annotation.</title>
        <authorList>
            <consortium name="The Broad Institute Genomics Platform"/>
            <consortium name="The Broad Institute Genome Sequencing Center for Infectious Disease"/>
            <person name="Wu L."/>
            <person name="Ma J."/>
        </authorList>
    </citation>
    <scope>NUCLEOTIDE SEQUENCE [LARGE SCALE GENOMIC DNA]</scope>
    <source>
        <strain evidence="3">CGMCC 1.12286</strain>
    </source>
</reference>
<dbReference type="RefSeq" id="WP_377942089.1">
    <property type="nucleotide sequence ID" value="NZ_JBHUCX010000018.1"/>
</dbReference>
<keyword evidence="3" id="KW-1185">Reference proteome</keyword>
<dbReference type="GO" id="GO:0016874">
    <property type="term" value="F:ligase activity"/>
    <property type="evidence" value="ECO:0007669"/>
    <property type="project" value="UniProtKB-KW"/>
</dbReference>
<gene>
    <name evidence="2" type="ORF">ACFSB2_05770</name>
</gene>
<dbReference type="Gene3D" id="3.30.930.10">
    <property type="entry name" value="Bira Bifunctional Protein, Domain 2"/>
    <property type="match status" value="1"/>
</dbReference>
<dbReference type="PANTHER" id="PTHR43679:SF2">
    <property type="entry name" value="OCTANOYL-[GCVH]:PROTEIN N-OCTANOYLTRANSFERASE"/>
    <property type="match status" value="1"/>
</dbReference>
<dbReference type="SUPFAM" id="SSF55681">
    <property type="entry name" value="Class II aaRS and biotin synthetases"/>
    <property type="match status" value="1"/>
</dbReference>
<proteinExistence type="predicted"/>
<dbReference type="InterPro" id="IPR004143">
    <property type="entry name" value="BPL_LPL_catalytic"/>
</dbReference>
<sequence length="265" mass="29055">MLDREILDLMPKRIQVTTSEDEADSSANILLDDALAREVGKGIRPPTVRVWRHTAVRGLVVSKRDAAGEAGERAVQLMADEGCPIIVRHTGGTAVPHGEGVLNLSFLLPRQTQQVSTDSYYQLLCQPLLDWLRGMGLTEVATGALPGSYCDGNYNVLVDGQKLVGTAQAWRGGLAGTASKHPGYVLAHACIVIDVDFAWATAAINRFYSEIGDPYRVEEATSTSLLALLRQHRLATDYDARCAQRDLVRFLQRYYTEQGIQVDLS</sequence>
<dbReference type="EMBL" id="JBHUCX010000018">
    <property type="protein sequence ID" value="MFD1674221.1"/>
    <property type="molecule type" value="Genomic_DNA"/>
</dbReference>
<dbReference type="Pfam" id="PF21948">
    <property type="entry name" value="LplA-B_cat"/>
    <property type="match status" value="1"/>
</dbReference>
<keyword evidence="2" id="KW-0436">Ligase</keyword>
<evidence type="ECO:0000313" key="3">
    <source>
        <dbReference type="Proteomes" id="UP001597079"/>
    </source>
</evidence>
<evidence type="ECO:0000259" key="1">
    <source>
        <dbReference type="PROSITE" id="PS51733"/>
    </source>
</evidence>
<dbReference type="PANTHER" id="PTHR43679">
    <property type="entry name" value="OCTANOYLTRANSFERASE LIPM-RELATED"/>
    <property type="match status" value="1"/>
</dbReference>
<feature type="domain" description="BPL/LPL catalytic" evidence="1">
    <location>
        <begin position="42"/>
        <end position="236"/>
    </location>
</feature>
<organism evidence="2 3">
    <name type="scientific">Alicyclobacillus fodiniaquatilis</name>
    <dbReference type="NCBI Taxonomy" id="1661150"/>
    <lineage>
        <taxon>Bacteria</taxon>
        <taxon>Bacillati</taxon>
        <taxon>Bacillota</taxon>
        <taxon>Bacilli</taxon>
        <taxon>Bacillales</taxon>
        <taxon>Alicyclobacillaceae</taxon>
        <taxon>Alicyclobacillus</taxon>
    </lineage>
</organism>
<evidence type="ECO:0000313" key="2">
    <source>
        <dbReference type="EMBL" id="MFD1674221.1"/>
    </source>
</evidence>
<dbReference type="PROSITE" id="PS51733">
    <property type="entry name" value="BPL_LPL_CATALYTIC"/>
    <property type="match status" value="1"/>
</dbReference>
<dbReference type="InterPro" id="IPR050664">
    <property type="entry name" value="Octanoyltrans_LipM/LipL"/>
</dbReference>
<name>A0ABW4JD05_9BACL</name>
<accession>A0ABW4JD05</accession>
<dbReference type="Proteomes" id="UP001597079">
    <property type="component" value="Unassembled WGS sequence"/>
</dbReference>
<dbReference type="InterPro" id="IPR045864">
    <property type="entry name" value="aa-tRNA-synth_II/BPL/LPL"/>
</dbReference>
<protein>
    <submittedName>
        <fullName evidence="2">Biotin/lipoate A/B protein ligase family protein</fullName>
    </submittedName>
</protein>
<comment type="caution">
    <text evidence="2">The sequence shown here is derived from an EMBL/GenBank/DDBJ whole genome shotgun (WGS) entry which is preliminary data.</text>
</comment>